<gene>
    <name evidence="4" type="ORF">BS1321_10300</name>
</gene>
<feature type="region of interest" description="Disordered" evidence="2">
    <location>
        <begin position="384"/>
        <end position="449"/>
    </location>
</feature>
<dbReference type="OrthoDB" id="4975281at2"/>
<reference evidence="4 5" key="1">
    <citation type="submission" date="2016-10" db="EMBL/GenBank/DDBJ databases">
        <title>The whole genome sequencing and assembly of Bacillus simplex DSM 1321 strain.</title>
        <authorList>
            <person name="Park M.-K."/>
            <person name="Lee Y.-J."/>
            <person name="Yi H."/>
            <person name="Bahn Y.-S."/>
            <person name="Kim J.F."/>
            <person name="Lee D.-W."/>
        </authorList>
    </citation>
    <scope>NUCLEOTIDE SEQUENCE [LARGE SCALE GENOMIC DNA]</scope>
    <source>
        <strain evidence="4 5">DSM 1321</strain>
    </source>
</reference>
<dbReference type="Proteomes" id="UP000214618">
    <property type="component" value="Chromosome"/>
</dbReference>
<dbReference type="NCBIfam" id="TIGR03926">
    <property type="entry name" value="T7_EssB"/>
    <property type="match status" value="1"/>
</dbReference>
<comment type="similarity">
    <text evidence="1">Belongs to the EssB family.</text>
</comment>
<dbReference type="Gene3D" id="1.10.510.10">
    <property type="entry name" value="Transferase(Phosphotransferase) domain 1"/>
    <property type="match status" value="1"/>
</dbReference>
<accession>A0A223EGF0</accession>
<dbReference type="AlphaFoldDB" id="A0A223EGF0"/>
<feature type="compositionally biased region" description="Basic and acidic residues" evidence="2">
    <location>
        <begin position="429"/>
        <end position="449"/>
    </location>
</feature>
<dbReference type="InterPro" id="IPR018778">
    <property type="entry name" value="T7SS_EssB"/>
</dbReference>
<dbReference type="Gene3D" id="1.25.40.680">
    <property type="entry name" value="Type VII secretion system EssB, C-terminal-like domain"/>
    <property type="match status" value="1"/>
</dbReference>
<evidence type="ECO:0000256" key="3">
    <source>
        <dbReference type="SAM" id="Phobius"/>
    </source>
</evidence>
<dbReference type="RefSeq" id="WP_063235540.1">
    <property type="nucleotide sequence ID" value="NZ_BCVO01000027.1"/>
</dbReference>
<dbReference type="EMBL" id="CP017704">
    <property type="protein sequence ID" value="ASS94312.1"/>
    <property type="molecule type" value="Genomic_DNA"/>
</dbReference>
<proteinExistence type="inferred from homology"/>
<keyword evidence="3" id="KW-1133">Transmembrane helix</keyword>
<dbReference type="Pfam" id="PF10140">
    <property type="entry name" value="YukC"/>
    <property type="match status" value="1"/>
</dbReference>
<evidence type="ECO:0000313" key="4">
    <source>
        <dbReference type="EMBL" id="ASS94312.1"/>
    </source>
</evidence>
<dbReference type="GeneID" id="56473127"/>
<evidence type="ECO:0000313" key="5">
    <source>
        <dbReference type="Proteomes" id="UP000214618"/>
    </source>
</evidence>
<dbReference type="InterPro" id="IPR042565">
    <property type="entry name" value="T7SS_EssB_C"/>
</dbReference>
<keyword evidence="3" id="KW-0812">Transmembrane</keyword>
<sequence>MDEKKSSYLEKKTEAAMKKDDNGQLFVFQRAKLSMQDPLELQLIHEADDALQKNIEVTEDEVQIRVNPPASFFVFSKAKDKNLLGRWLSSYQILKKIRNHELSRLQLVVCPENIVFDSSLAPYFLHYGVKDSLPPYEHNQDELFKETKATISALVDGQYTFEEYLLYHKTLKLSNESQSILASGTWDELSTVIQDRIDALEKEEKAFVHIPEKKWKTGRYTLWGTVIVLVPLLWFTIYTLFFSHPRQDAYVESGESFLKQKYSEVIDRLENYDPKKMPYVVQYELARSYVTYEPLEGVPKKNVENAITLQTDSQYLLYWIYIGRGMNEDAIDLARIMEDRELITYGLLNQKEQIKLDDNLSGEEKETQIKEIDTELSQYEKELKELKKQMEEQQDQNPAATESNIEDKGAAEAKPAVKEEVENEPASGGKEESKDSSKKSSEEKEKSKE</sequence>
<name>A0A223EGF0_9BACI</name>
<evidence type="ECO:0000256" key="2">
    <source>
        <dbReference type="SAM" id="MobiDB-lite"/>
    </source>
</evidence>
<feature type="compositionally biased region" description="Basic and acidic residues" evidence="2">
    <location>
        <begin position="405"/>
        <end position="420"/>
    </location>
</feature>
<evidence type="ECO:0000256" key="1">
    <source>
        <dbReference type="ARBA" id="ARBA00010163"/>
    </source>
</evidence>
<protein>
    <submittedName>
        <fullName evidence="4">Type VII secretion protein EssB</fullName>
    </submittedName>
</protein>
<organism evidence="4 5">
    <name type="scientific">Peribacillus simplex NBRC 15720 = DSM 1321</name>
    <dbReference type="NCBI Taxonomy" id="1349754"/>
    <lineage>
        <taxon>Bacteria</taxon>
        <taxon>Bacillati</taxon>
        <taxon>Bacillota</taxon>
        <taxon>Bacilli</taxon>
        <taxon>Bacillales</taxon>
        <taxon>Bacillaceae</taxon>
        <taxon>Peribacillus</taxon>
    </lineage>
</organism>
<feature type="transmembrane region" description="Helical" evidence="3">
    <location>
        <begin position="220"/>
        <end position="241"/>
    </location>
</feature>
<keyword evidence="3" id="KW-0472">Membrane</keyword>